<evidence type="ECO:0000313" key="2">
    <source>
        <dbReference type="EMBL" id="ACU85516.1"/>
    </source>
</evidence>
<name>C7MD59_BRAFD</name>
<evidence type="ECO:0000256" key="1">
    <source>
        <dbReference type="SAM" id="MobiDB-lite"/>
    </source>
</evidence>
<sequence>MTDMHDDAARQIVHQLRARMFTETLSGCPATPSRYIETAERIAPVLDVQAALGGAPDGGDVIHLGDVALTPAGAAALRDHLGELLTVLGDGDGDGGDQADPADPTAYDTDALG</sequence>
<dbReference type="KEGG" id="bfa:Bfae_16950"/>
<feature type="region of interest" description="Disordered" evidence="1">
    <location>
        <begin position="89"/>
        <end position="113"/>
    </location>
</feature>
<evidence type="ECO:0000313" key="3">
    <source>
        <dbReference type="Proteomes" id="UP000001919"/>
    </source>
</evidence>
<gene>
    <name evidence="2" type="ordered locus">Bfae_16950</name>
</gene>
<keyword evidence="3" id="KW-1185">Reference proteome</keyword>
<proteinExistence type="predicted"/>
<feature type="compositionally biased region" description="Low complexity" evidence="1">
    <location>
        <begin position="98"/>
        <end position="113"/>
    </location>
</feature>
<dbReference type="OrthoDB" id="4794116at2"/>
<organism evidence="2 3">
    <name type="scientific">Brachybacterium faecium (strain ATCC 43885 / DSM 4810 / JCM 11609 / LMG 19847 / NBRC 14762 / NCIMB 9860 / 6-10)</name>
    <dbReference type="NCBI Taxonomy" id="446465"/>
    <lineage>
        <taxon>Bacteria</taxon>
        <taxon>Bacillati</taxon>
        <taxon>Actinomycetota</taxon>
        <taxon>Actinomycetes</taxon>
        <taxon>Micrococcales</taxon>
        <taxon>Dermabacteraceae</taxon>
        <taxon>Brachybacterium</taxon>
    </lineage>
</organism>
<protein>
    <submittedName>
        <fullName evidence="2">Uncharacterized protein</fullName>
    </submittedName>
</protein>
<dbReference type="AlphaFoldDB" id="C7MD59"/>
<dbReference type="HOGENOM" id="CLU_2128691_0_0_11"/>
<dbReference type="EMBL" id="CP001643">
    <property type="protein sequence ID" value="ACU85516.1"/>
    <property type="molecule type" value="Genomic_DNA"/>
</dbReference>
<dbReference type="PATRIC" id="fig|446465.5.peg.1680"/>
<dbReference type="Proteomes" id="UP000001919">
    <property type="component" value="Chromosome"/>
</dbReference>
<reference evidence="2 3" key="1">
    <citation type="journal article" date="2009" name="Stand. Genomic Sci.">
        <title>Complete genome sequence of Brachybacterium faecium type strain (Schefferle 6-10).</title>
        <authorList>
            <person name="Lapidus A."/>
            <person name="Pukall R."/>
            <person name="Labuttii K."/>
            <person name="Copeland A."/>
            <person name="Del Rio T.G."/>
            <person name="Nolan M."/>
            <person name="Chen F."/>
            <person name="Lucas S."/>
            <person name="Tice H."/>
            <person name="Cheng J.F."/>
            <person name="Bruce D."/>
            <person name="Goodwin L."/>
            <person name="Pitluck S."/>
            <person name="Rohde M."/>
            <person name="Goker M."/>
            <person name="Pati A."/>
            <person name="Ivanova N."/>
            <person name="Mavrommatis K."/>
            <person name="Chen A."/>
            <person name="Palaniappan K."/>
            <person name="D'haeseleer P."/>
            <person name="Chain P."/>
            <person name="Bristow J."/>
            <person name="Eisen J.A."/>
            <person name="Markowitz V."/>
            <person name="Hugenholtz P."/>
            <person name="Kyrpides N.C."/>
            <person name="Klenk H.P."/>
        </authorList>
    </citation>
    <scope>NUCLEOTIDE SEQUENCE [LARGE SCALE GENOMIC DNA]</scope>
    <source>
        <strain evidence="3">ATCC 43885 / DSM 4810 / JCM 11609 / LMG 19847 / NBRC 14762 / NCIMB 9860 / 6-10</strain>
    </source>
</reference>
<accession>C7MD59</accession>